<comment type="subunit">
    <text evidence="1">Homodimer.</text>
</comment>
<proteinExistence type="predicted"/>
<dbReference type="PROSITE" id="PS51502">
    <property type="entry name" value="S_R_A_B_BARREL"/>
    <property type="match status" value="2"/>
</dbReference>
<evidence type="ECO:0000259" key="3">
    <source>
        <dbReference type="PROSITE" id="PS51502"/>
    </source>
</evidence>
<dbReference type="Proteomes" id="UP001497444">
    <property type="component" value="Chromosome 2"/>
</dbReference>
<feature type="domain" description="Stress-response A/B barrel" evidence="3">
    <location>
        <begin position="62"/>
        <end position="156"/>
    </location>
</feature>
<dbReference type="EMBL" id="OZ020097">
    <property type="protein sequence ID" value="CAK9269107.1"/>
    <property type="molecule type" value="Genomic_DNA"/>
</dbReference>
<keyword evidence="5" id="KW-1185">Reference proteome</keyword>
<evidence type="ECO:0000256" key="1">
    <source>
        <dbReference type="ARBA" id="ARBA00011738"/>
    </source>
</evidence>
<evidence type="ECO:0000313" key="4">
    <source>
        <dbReference type="EMBL" id="CAK9269107.1"/>
    </source>
</evidence>
<feature type="domain" description="Stress-response A/B barrel" evidence="3">
    <location>
        <begin position="178"/>
        <end position="274"/>
    </location>
</feature>
<gene>
    <name evidence="4" type="ORF">CSSPJE1EN1_LOCUS14585</name>
</gene>
<dbReference type="InterPro" id="IPR011008">
    <property type="entry name" value="Dimeric_a/b-barrel"/>
</dbReference>
<dbReference type="PANTHER" id="PTHR33178:SF5">
    <property type="entry name" value="EXPRESSED PROTEIN"/>
    <property type="match status" value="1"/>
</dbReference>
<dbReference type="Gene3D" id="3.30.70.100">
    <property type="match status" value="2"/>
</dbReference>
<dbReference type="PANTHER" id="PTHR33178">
    <property type="match status" value="1"/>
</dbReference>
<organism evidence="4 5">
    <name type="scientific">Sphagnum jensenii</name>
    <dbReference type="NCBI Taxonomy" id="128206"/>
    <lineage>
        <taxon>Eukaryota</taxon>
        <taxon>Viridiplantae</taxon>
        <taxon>Streptophyta</taxon>
        <taxon>Embryophyta</taxon>
        <taxon>Bryophyta</taxon>
        <taxon>Sphagnophytina</taxon>
        <taxon>Sphagnopsida</taxon>
        <taxon>Sphagnales</taxon>
        <taxon>Sphagnaceae</taxon>
        <taxon>Sphagnum</taxon>
    </lineage>
</organism>
<feature type="signal peptide" evidence="2">
    <location>
        <begin position="1"/>
        <end position="16"/>
    </location>
</feature>
<dbReference type="SUPFAM" id="SSF54909">
    <property type="entry name" value="Dimeric alpha+beta barrel"/>
    <property type="match status" value="2"/>
</dbReference>
<name>A0ABP0WQH3_9BRYO</name>
<keyword evidence="2" id="KW-0732">Signal</keyword>
<accession>A0ABP0WQH3</accession>
<feature type="chain" id="PRO_5046570188" description="Stress-response A/B barrel domain-containing protein" evidence="2">
    <location>
        <begin position="17"/>
        <end position="286"/>
    </location>
</feature>
<dbReference type="Pfam" id="PF07876">
    <property type="entry name" value="Dabb"/>
    <property type="match status" value="2"/>
</dbReference>
<sequence>MFSPLLQTLLGAFCLCSFITHHQEPAAALSLAIIMGGGGGDEMGDTSMELQADKTIKTRNVVEHTVIFQFKPNVTDKVKQDIVDGLWSLDEQCREQVQATSLGYILHPEQAKGAAIGLYMRFFSKEALQEYMNGGPKSKVVDIMIPHMTGEITVDFESQIEDNENSVYRKGKAFAGGIEHIVYIKVKERTSQDAIDEMVKALNDLNFAPELSSLLVQITAGANFCKVDNRYTHAFVARCPSVEAVQSFSSHPYYIDVFSKKVLPILEASLTADYVVDRVRRLTALL</sequence>
<evidence type="ECO:0000313" key="5">
    <source>
        <dbReference type="Proteomes" id="UP001497444"/>
    </source>
</evidence>
<dbReference type="SMART" id="SM00886">
    <property type="entry name" value="Dabb"/>
    <property type="match status" value="2"/>
</dbReference>
<protein>
    <recommendedName>
        <fullName evidence="3">Stress-response A/B barrel domain-containing protein</fullName>
    </recommendedName>
</protein>
<evidence type="ECO:0000256" key="2">
    <source>
        <dbReference type="SAM" id="SignalP"/>
    </source>
</evidence>
<dbReference type="InterPro" id="IPR013097">
    <property type="entry name" value="Dabb"/>
</dbReference>
<reference evidence="4 5" key="1">
    <citation type="submission" date="2024-02" db="EMBL/GenBank/DDBJ databases">
        <authorList>
            <consortium name="ELIXIR-Norway"/>
            <consortium name="Elixir Norway"/>
        </authorList>
    </citation>
    <scope>NUCLEOTIDE SEQUENCE [LARGE SCALE GENOMIC DNA]</scope>
</reference>
<dbReference type="InterPro" id="IPR044662">
    <property type="entry name" value="HS1/DABB1-like"/>
</dbReference>